<keyword evidence="1" id="KW-0238">DNA-binding</keyword>
<dbReference type="InterPro" id="IPR036162">
    <property type="entry name" value="Resolvase-like_N_sf"/>
</dbReference>
<dbReference type="Gene3D" id="1.10.10.10">
    <property type="entry name" value="Winged helix-like DNA-binding domain superfamily/Winged helix DNA-binding domain"/>
    <property type="match status" value="1"/>
</dbReference>
<dbReference type="SUPFAM" id="SSF53041">
    <property type="entry name" value="Resolvase-like"/>
    <property type="match status" value="1"/>
</dbReference>
<name>A0A430AGH9_9ENTE</name>
<protein>
    <recommendedName>
        <fullName evidence="3">Resolvase/invertase-type recombinase catalytic domain-containing protein</fullName>
    </recommendedName>
</protein>
<dbReference type="RefSeq" id="WP_126824316.1">
    <property type="nucleotide sequence ID" value="NZ_JBHLWU010000002.1"/>
</dbReference>
<dbReference type="AlphaFoldDB" id="A0A430AGH9"/>
<dbReference type="EMBL" id="NGJZ01000002">
    <property type="protein sequence ID" value="RSU07015.1"/>
    <property type="molecule type" value="Genomic_DNA"/>
</dbReference>
<gene>
    <name evidence="4" type="ORF">CBF30_07075</name>
</gene>
<dbReference type="PROSITE" id="PS51736">
    <property type="entry name" value="RECOMBINASES_3"/>
    <property type="match status" value="1"/>
</dbReference>
<dbReference type="SMART" id="SM00857">
    <property type="entry name" value="Resolvase"/>
    <property type="match status" value="1"/>
</dbReference>
<dbReference type="InterPro" id="IPR036388">
    <property type="entry name" value="WH-like_DNA-bd_sf"/>
</dbReference>
<evidence type="ECO:0000259" key="3">
    <source>
        <dbReference type="PROSITE" id="PS51736"/>
    </source>
</evidence>
<dbReference type="GO" id="GO:0000150">
    <property type="term" value="F:DNA strand exchange activity"/>
    <property type="evidence" value="ECO:0007669"/>
    <property type="project" value="InterPro"/>
</dbReference>
<evidence type="ECO:0000256" key="1">
    <source>
        <dbReference type="ARBA" id="ARBA00023125"/>
    </source>
</evidence>
<evidence type="ECO:0000313" key="4">
    <source>
        <dbReference type="EMBL" id="RSU07015.1"/>
    </source>
</evidence>
<dbReference type="OrthoDB" id="9797501at2"/>
<reference evidence="4 5" key="1">
    <citation type="submission" date="2017-05" db="EMBL/GenBank/DDBJ databases">
        <title>Vagococcus spp. assemblies.</title>
        <authorList>
            <person name="Gulvik C.A."/>
        </authorList>
    </citation>
    <scope>NUCLEOTIDE SEQUENCE [LARGE SCALE GENOMIC DNA]</scope>
    <source>
        <strain evidence="4 5">DSM 24756</strain>
    </source>
</reference>
<keyword evidence="5" id="KW-1185">Reference proteome</keyword>
<dbReference type="InterPro" id="IPR050639">
    <property type="entry name" value="SSR_resolvase"/>
</dbReference>
<dbReference type="Gene3D" id="3.40.50.1390">
    <property type="entry name" value="Resolvase, N-terminal catalytic domain"/>
    <property type="match status" value="1"/>
</dbReference>
<feature type="domain" description="Resolvase/invertase-type recombinase catalytic" evidence="3">
    <location>
        <begin position="2"/>
        <end position="135"/>
    </location>
</feature>
<evidence type="ECO:0000313" key="5">
    <source>
        <dbReference type="Proteomes" id="UP000288669"/>
    </source>
</evidence>
<comment type="caution">
    <text evidence="4">The sequence shown here is derived from an EMBL/GenBank/DDBJ whole genome shotgun (WGS) entry which is preliminary data.</text>
</comment>
<dbReference type="Proteomes" id="UP000288669">
    <property type="component" value="Unassembled WGS sequence"/>
</dbReference>
<dbReference type="PANTHER" id="PTHR30461:SF2">
    <property type="entry name" value="SERINE RECOMBINASE PINE-RELATED"/>
    <property type="match status" value="1"/>
</dbReference>
<accession>A0A430AGH9</accession>
<evidence type="ECO:0000256" key="2">
    <source>
        <dbReference type="ARBA" id="ARBA00023172"/>
    </source>
</evidence>
<dbReference type="PANTHER" id="PTHR30461">
    <property type="entry name" value="DNA-INVERTASE FROM LAMBDOID PROPHAGE"/>
    <property type="match status" value="1"/>
</dbReference>
<keyword evidence="2" id="KW-0233">DNA recombination</keyword>
<proteinExistence type="predicted"/>
<sequence>MTIYGYARIAMDETFITTQMNALKNYKYDKIYIESLVPDESNSKELNHLLECVEKGDQIVIYDFSVLGKNLTGLAEIITFLEEKEVELTLAATNINTDQNQSFSLNEMIHYFSSIEKAVMRENTLRGLDYARKQGKIGGRPTIDQEVIDHIIHLHKNKGYSLKRISEECNISIGSVHKYVQQYKNKHPQE</sequence>
<dbReference type="InterPro" id="IPR006119">
    <property type="entry name" value="Resolv_N"/>
</dbReference>
<dbReference type="Pfam" id="PF00239">
    <property type="entry name" value="Resolvase"/>
    <property type="match status" value="1"/>
</dbReference>
<organism evidence="4 5">
    <name type="scientific">Vagococcus entomophilus</name>
    <dbReference type="NCBI Taxonomy" id="1160095"/>
    <lineage>
        <taxon>Bacteria</taxon>
        <taxon>Bacillati</taxon>
        <taxon>Bacillota</taxon>
        <taxon>Bacilli</taxon>
        <taxon>Lactobacillales</taxon>
        <taxon>Enterococcaceae</taxon>
        <taxon>Vagococcus</taxon>
    </lineage>
</organism>
<dbReference type="GO" id="GO:0003677">
    <property type="term" value="F:DNA binding"/>
    <property type="evidence" value="ECO:0007669"/>
    <property type="project" value="UniProtKB-KW"/>
</dbReference>